<protein>
    <submittedName>
        <fullName evidence="1">(Perigord truffle) hypothetical protein</fullName>
    </submittedName>
</protein>
<dbReference type="InterPro" id="IPR036927">
    <property type="entry name" value="Cyt_c_oxase-like_su1_sf"/>
</dbReference>
<dbReference type="STRING" id="656061.D5GHD1"/>
<gene>
    <name evidence="1" type="ORF">GSTUM_00002361001</name>
</gene>
<dbReference type="Gene3D" id="1.20.210.10">
    <property type="entry name" value="Cytochrome c oxidase-like, subunit I domain"/>
    <property type="match status" value="1"/>
</dbReference>
<evidence type="ECO:0000313" key="2">
    <source>
        <dbReference type="Proteomes" id="UP000006911"/>
    </source>
</evidence>
<dbReference type="SUPFAM" id="SSF81442">
    <property type="entry name" value="Cytochrome c oxidase subunit I-like"/>
    <property type="match status" value="1"/>
</dbReference>
<keyword evidence="2" id="KW-1185">Reference proteome</keyword>
<dbReference type="InParanoid" id="D5GHD1"/>
<dbReference type="KEGG" id="tml:GSTUM_00002361001"/>
<organism evidence="1 2">
    <name type="scientific">Tuber melanosporum (strain Mel28)</name>
    <name type="common">Perigord black truffle</name>
    <dbReference type="NCBI Taxonomy" id="656061"/>
    <lineage>
        <taxon>Eukaryota</taxon>
        <taxon>Fungi</taxon>
        <taxon>Dikarya</taxon>
        <taxon>Ascomycota</taxon>
        <taxon>Pezizomycotina</taxon>
        <taxon>Pezizomycetes</taxon>
        <taxon>Pezizales</taxon>
        <taxon>Tuberaceae</taxon>
        <taxon>Tuber</taxon>
    </lineage>
</organism>
<dbReference type="Proteomes" id="UP000006911">
    <property type="component" value="Unassembled WGS sequence"/>
</dbReference>
<dbReference type="AlphaFoldDB" id="D5GHD1"/>
<accession>D5GHD1</accession>
<dbReference type="GeneID" id="9187872"/>
<dbReference type="RefSeq" id="XP_002839733.1">
    <property type="nucleotide sequence ID" value="XM_002839687.1"/>
</dbReference>
<sequence>MLSGIQSHSGASVDLAIFGLHLSGISSLLGAINFRNIICDIFVLMSLKNSISGPACIAPGSRRFKLTLNNKKCYLSSNSSSDNNNKPPKKDKNF</sequence>
<proteinExistence type="predicted"/>
<reference evidence="1 2" key="1">
    <citation type="journal article" date="2010" name="Nature">
        <title>Perigord black truffle genome uncovers evolutionary origins and mechanisms of symbiosis.</title>
        <authorList>
            <person name="Martin F."/>
            <person name="Kohler A."/>
            <person name="Murat C."/>
            <person name="Balestrini R."/>
            <person name="Coutinho P.M."/>
            <person name="Jaillon O."/>
            <person name="Montanini B."/>
            <person name="Morin E."/>
            <person name="Noel B."/>
            <person name="Percudani R."/>
            <person name="Porcel B."/>
            <person name="Rubini A."/>
            <person name="Amicucci A."/>
            <person name="Amselem J."/>
            <person name="Anthouard V."/>
            <person name="Arcioni S."/>
            <person name="Artiguenave F."/>
            <person name="Aury J.M."/>
            <person name="Ballario P."/>
            <person name="Bolchi A."/>
            <person name="Brenna A."/>
            <person name="Brun A."/>
            <person name="Buee M."/>
            <person name="Cantarel B."/>
            <person name="Chevalier G."/>
            <person name="Couloux A."/>
            <person name="Da Silva C."/>
            <person name="Denoeud F."/>
            <person name="Duplessis S."/>
            <person name="Ghignone S."/>
            <person name="Hilselberger B."/>
            <person name="Iotti M."/>
            <person name="Marcais B."/>
            <person name="Mello A."/>
            <person name="Miranda M."/>
            <person name="Pacioni G."/>
            <person name="Quesneville H."/>
            <person name="Riccioni C."/>
            <person name="Ruotolo R."/>
            <person name="Splivallo R."/>
            <person name="Stocchi V."/>
            <person name="Tisserant E."/>
            <person name="Viscomi A.R."/>
            <person name="Zambonelli A."/>
            <person name="Zampieri E."/>
            <person name="Henrissat B."/>
            <person name="Lebrun M.H."/>
            <person name="Paolocci F."/>
            <person name="Bonfante P."/>
            <person name="Ottonello S."/>
            <person name="Wincker P."/>
        </authorList>
    </citation>
    <scope>NUCLEOTIDE SEQUENCE [LARGE SCALE GENOMIC DNA]</scope>
    <source>
        <strain evidence="1 2">Mel28</strain>
    </source>
</reference>
<dbReference type="EMBL" id="FN430311">
    <property type="protein sequence ID" value="CAZ83924.1"/>
    <property type="molecule type" value="Genomic_DNA"/>
</dbReference>
<dbReference type="GO" id="GO:0005739">
    <property type="term" value="C:mitochondrion"/>
    <property type="evidence" value="ECO:0007669"/>
    <property type="project" value="UniProtKB-ARBA"/>
</dbReference>
<name>D5GHD1_TUBMM</name>
<evidence type="ECO:0000313" key="1">
    <source>
        <dbReference type="EMBL" id="CAZ83924.1"/>
    </source>
</evidence>
<dbReference type="HOGENOM" id="CLU_2387762_0_0_1"/>